<feature type="domain" description="HTH gntR-type" evidence="4">
    <location>
        <begin position="23"/>
        <end position="90"/>
    </location>
</feature>
<dbReference type="InterPro" id="IPR036388">
    <property type="entry name" value="WH-like_DNA-bd_sf"/>
</dbReference>
<organism evidence="5 6">
    <name type="scientific">Calidithermus roseus</name>
    <dbReference type="NCBI Taxonomy" id="1644118"/>
    <lineage>
        <taxon>Bacteria</taxon>
        <taxon>Thermotogati</taxon>
        <taxon>Deinococcota</taxon>
        <taxon>Deinococci</taxon>
        <taxon>Thermales</taxon>
        <taxon>Thermaceae</taxon>
        <taxon>Calidithermus</taxon>
    </lineage>
</organism>
<dbReference type="PROSITE" id="PS50949">
    <property type="entry name" value="HTH_GNTR"/>
    <property type="match status" value="1"/>
</dbReference>
<name>A0A399ELR3_9DEIN</name>
<dbReference type="Proteomes" id="UP000265341">
    <property type="component" value="Unassembled WGS sequence"/>
</dbReference>
<dbReference type="SMART" id="SM00345">
    <property type="entry name" value="HTH_GNTR"/>
    <property type="match status" value="1"/>
</dbReference>
<dbReference type="InterPro" id="IPR036390">
    <property type="entry name" value="WH_DNA-bd_sf"/>
</dbReference>
<dbReference type="SUPFAM" id="SSF46785">
    <property type="entry name" value="Winged helix' DNA-binding domain"/>
    <property type="match status" value="1"/>
</dbReference>
<dbReference type="SMART" id="SM00895">
    <property type="entry name" value="FCD"/>
    <property type="match status" value="1"/>
</dbReference>
<evidence type="ECO:0000256" key="2">
    <source>
        <dbReference type="ARBA" id="ARBA00023125"/>
    </source>
</evidence>
<evidence type="ECO:0000259" key="4">
    <source>
        <dbReference type="PROSITE" id="PS50949"/>
    </source>
</evidence>
<reference evidence="5 6" key="1">
    <citation type="submission" date="2018-08" db="EMBL/GenBank/DDBJ databases">
        <title>Meiothermus roseus NBRC 110900 genome sequencing project.</title>
        <authorList>
            <person name="Da Costa M.S."/>
            <person name="Albuquerque L."/>
            <person name="Raposo P."/>
            <person name="Froufe H.J.C."/>
            <person name="Barroso C.S."/>
            <person name="Egas C."/>
        </authorList>
    </citation>
    <scope>NUCLEOTIDE SEQUENCE [LARGE SCALE GENOMIC DNA]</scope>
    <source>
        <strain evidence="5 6">NBRC 110900</strain>
    </source>
</reference>
<dbReference type="InterPro" id="IPR000524">
    <property type="entry name" value="Tscrpt_reg_HTH_GntR"/>
</dbReference>
<keyword evidence="2" id="KW-0238">DNA-binding</keyword>
<dbReference type="Pfam" id="PF07729">
    <property type="entry name" value="FCD"/>
    <property type="match status" value="1"/>
</dbReference>
<evidence type="ECO:0000256" key="1">
    <source>
        <dbReference type="ARBA" id="ARBA00023015"/>
    </source>
</evidence>
<dbReference type="InterPro" id="IPR008920">
    <property type="entry name" value="TF_FadR/GntR_C"/>
</dbReference>
<dbReference type="Gene3D" id="1.10.10.10">
    <property type="entry name" value="Winged helix-like DNA-binding domain superfamily/Winged helix DNA-binding domain"/>
    <property type="match status" value="1"/>
</dbReference>
<gene>
    <name evidence="5" type="primary">rspR_4</name>
    <name evidence="5" type="ORF">Mrose_03162</name>
</gene>
<dbReference type="PANTHER" id="PTHR43537">
    <property type="entry name" value="TRANSCRIPTIONAL REGULATOR, GNTR FAMILY"/>
    <property type="match status" value="1"/>
</dbReference>
<dbReference type="AlphaFoldDB" id="A0A399ELR3"/>
<accession>A0A399ELR3</accession>
<evidence type="ECO:0000313" key="5">
    <source>
        <dbReference type="EMBL" id="RIH83091.1"/>
    </source>
</evidence>
<evidence type="ECO:0000313" key="6">
    <source>
        <dbReference type="Proteomes" id="UP000265341"/>
    </source>
</evidence>
<dbReference type="Pfam" id="PF00392">
    <property type="entry name" value="GntR"/>
    <property type="match status" value="1"/>
</dbReference>
<dbReference type="InterPro" id="IPR011711">
    <property type="entry name" value="GntR_C"/>
</dbReference>
<keyword evidence="1" id="KW-0805">Transcription regulation</keyword>
<proteinExistence type="predicted"/>
<protein>
    <submittedName>
        <fullName evidence="5">HTH-type transcriptional repressor RspR</fullName>
    </submittedName>
</protein>
<dbReference type="GO" id="GO:0003677">
    <property type="term" value="F:DNA binding"/>
    <property type="evidence" value="ECO:0007669"/>
    <property type="project" value="UniProtKB-KW"/>
</dbReference>
<keyword evidence="6" id="KW-1185">Reference proteome</keyword>
<dbReference type="SUPFAM" id="SSF48008">
    <property type="entry name" value="GntR ligand-binding domain-like"/>
    <property type="match status" value="1"/>
</dbReference>
<evidence type="ECO:0000256" key="3">
    <source>
        <dbReference type="ARBA" id="ARBA00023163"/>
    </source>
</evidence>
<dbReference type="OrthoDB" id="9781630at2"/>
<comment type="caution">
    <text evidence="5">The sequence shown here is derived from an EMBL/GenBank/DDBJ whole genome shotgun (WGS) entry which is preliminary data.</text>
</comment>
<dbReference type="PANTHER" id="PTHR43537:SF41">
    <property type="entry name" value="TRANSCRIPTIONAL REGULATORY PROTEIN"/>
    <property type="match status" value="1"/>
</dbReference>
<dbReference type="GO" id="GO:0003700">
    <property type="term" value="F:DNA-binding transcription factor activity"/>
    <property type="evidence" value="ECO:0007669"/>
    <property type="project" value="InterPro"/>
</dbReference>
<dbReference type="PRINTS" id="PR00035">
    <property type="entry name" value="HTHGNTR"/>
</dbReference>
<keyword evidence="3" id="KW-0804">Transcription</keyword>
<sequence>MAIGLSQRMDLGRLAKTLGQRSQTTPETVAAVLREAIAKGILRAGQPLRGEDIAQQMGVSRIPVREALRQLEVEGLVHYYPNRGAFVADLDTEQIREIYEIRMMLEVGALRRAVPRLGPAQLHKARQLLEATEAAEDGGEWGRLEVEFHETLYALEDRPRLARMIDNLLNIVDRYWHMHGLTLKHRAVFERDHRALWQACHEGDVERAVGLLEEHLERSANLLIGELEARALK</sequence>
<dbReference type="CDD" id="cd07377">
    <property type="entry name" value="WHTH_GntR"/>
    <property type="match status" value="1"/>
</dbReference>
<dbReference type="EMBL" id="QWLA01000085">
    <property type="protein sequence ID" value="RIH83091.1"/>
    <property type="molecule type" value="Genomic_DNA"/>
</dbReference>
<dbReference type="Gene3D" id="1.20.120.530">
    <property type="entry name" value="GntR ligand-binding domain-like"/>
    <property type="match status" value="1"/>
</dbReference>